<organism evidence="1">
    <name type="scientific">Trypanosoma congolense (strain IL3000)</name>
    <dbReference type="NCBI Taxonomy" id="1068625"/>
    <lineage>
        <taxon>Eukaryota</taxon>
        <taxon>Discoba</taxon>
        <taxon>Euglenozoa</taxon>
        <taxon>Kinetoplastea</taxon>
        <taxon>Metakinetoplastina</taxon>
        <taxon>Trypanosomatida</taxon>
        <taxon>Trypanosomatidae</taxon>
        <taxon>Trypanosoma</taxon>
        <taxon>Nannomonas</taxon>
    </lineage>
</organism>
<protein>
    <submittedName>
        <fullName evidence="1">Uncharacterized protein</fullName>
    </submittedName>
</protein>
<reference evidence="1" key="1">
    <citation type="journal article" date="2012" name="Proc. Natl. Acad. Sci. U.S.A.">
        <title>Antigenic diversity is generated by distinct evolutionary mechanisms in African trypanosome species.</title>
        <authorList>
            <person name="Jackson A.P."/>
            <person name="Berry A."/>
            <person name="Aslett M."/>
            <person name="Allison H.C."/>
            <person name="Burton P."/>
            <person name="Vavrova-Anderson J."/>
            <person name="Brown R."/>
            <person name="Browne H."/>
            <person name="Corton N."/>
            <person name="Hauser H."/>
            <person name="Gamble J."/>
            <person name="Gilderthorp R."/>
            <person name="Marcello L."/>
            <person name="McQuillan J."/>
            <person name="Otto T.D."/>
            <person name="Quail M.A."/>
            <person name="Sanders M.J."/>
            <person name="van Tonder A."/>
            <person name="Ginger M.L."/>
            <person name="Field M.C."/>
            <person name="Barry J.D."/>
            <person name="Hertz-Fowler C."/>
            <person name="Berriman M."/>
        </authorList>
    </citation>
    <scope>NUCLEOTIDE SEQUENCE</scope>
    <source>
        <strain evidence="1">IL3000</strain>
    </source>
</reference>
<name>G0USC6_TRYCI</name>
<gene>
    <name evidence="1" type="ORF">TCIL3000_8_5110</name>
</gene>
<dbReference type="EMBL" id="HE575321">
    <property type="protein sequence ID" value="CCC92289.1"/>
    <property type="molecule type" value="Genomic_DNA"/>
</dbReference>
<dbReference type="VEuPathDB" id="TriTrypDB:TcIL3000_8_5110"/>
<sequence length="275" mass="30126">MNGNLRGPPAPSQDLQEQLAQVLRVQIATEECIARQGELVQQITYGFAVLREWATHAIARVDITLHDLLLAEAFTEVLPGEEAARTVNAAVAEVGSDVIRGEESLQVVTNSATAQLLLEEAKQVYATFVRKRLLDASCPEPDDATQFHALTEPSFSLLLPHLIDLLEEFVMVAPNTPTDAQALGNSDLLPERRAALCRLFRFAELGVKHFSQVITRSKHLPRILVVLSELCDSSAEGTALAVEGDVTALRLSRRAAALRNELQCLCELEEEKGLD</sequence>
<proteinExistence type="predicted"/>
<dbReference type="AlphaFoldDB" id="G0USC6"/>
<evidence type="ECO:0000313" key="1">
    <source>
        <dbReference type="EMBL" id="CCC92289.1"/>
    </source>
</evidence>
<accession>G0USC6</accession>